<comment type="caution">
    <text evidence="1">The sequence shown here is derived from an EMBL/GenBank/DDBJ whole genome shotgun (WGS) entry which is preliminary data.</text>
</comment>
<keyword evidence="2" id="KW-1185">Reference proteome</keyword>
<evidence type="ECO:0000313" key="2">
    <source>
        <dbReference type="Proteomes" id="UP000720124"/>
    </source>
</evidence>
<accession>A0ABS7LER9</accession>
<reference evidence="1 2" key="1">
    <citation type="submission" date="2020-06" db="EMBL/GenBank/DDBJ databases">
        <title>Global-level population genomics: horizontal gene transfer, symbiosis and evolution in Rhizobia.</title>
        <authorList>
            <person name="Gai Y."/>
        </authorList>
    </citation>
    <scope>NUCLEOTIDE SEQUENCE [LARGE SCALE GENOMIC DNA]</scope>
    <source>
        <strain evidence="1 2">PLR6_1b</strain>
    </source>
</reference>
<gene>
    <name evidence="1" type="ORF">HJA87_06230</name>
</gene>
<dbReference type="Proteomes" id="UP000720124">
    <property type="component" value="Unassembled WGS sequence"/>
</dbReference>
<protein>
    <submittedName>
        <fullName evidence="1">Uncharacterized protein</fullName>
    </submittedName>
</protein>
<dbReference type="EMBL" id="JABTXI010000002">
    <property type="protein sequence ID" value="MBY3589481.1"/>
    <property type="molecule type" value="Genomic_DNA"/>
</dbReference>
<sequence>MREYERQILVTSEGPAFAATLKAIRLPGSWYAVLWESPARYATFSQDRTELNGGFDHLSDRDFLDRVQLVASVTGAIEFEFEEAL</sequence>
<organism evidence="1 2">
    <name type="scientific">Rhizobium bangladeshense</name>
    <dbReference type="NCBI Taxonomy" id="1138189"/>
    <lineage>
        <taxon>Bacteria</taxon>
        <taxon>Pseudomonadati</taxon>
        <taxon>Pseudomonadota</taxon>
        <taxon>Alphaproteobacteria</taxon>
        <taxon>Hyphomicrobiales</taxon>
        <taxon>Rhizobiaceae</taxon>
        <taxon>Rhizobium/Agrobacterium group</taxon>
        <taxon>Rhizobium</taxon>
    </lineage>
</organism>
<evidence type="ECO:0000313" key="1">
    <source>
        <dbReference type="EMBL" id="MBY3589481.1"/>
    </source>
</evidence>
<name>A0ABS7LER9_9HYPH</name>
<proteinExistence type="predicted"/>
<dbReference type="RefSeq" id="WP_222012195.1">
    <property type="nucleotide sequence ID" value="NZ_JABTXI010000002.1"/>
</dbReference>